<dbReference type="eggNOG" id="ENOG502QQEP">
    <property type="taxonomic scope" value="Eukaryota"/>
</dbReference>
<gene>
    <name evidence="3" type="primary">LOC104611019</name>
</gene>
<dbReference type="KEGG" id="nnu:104611019"/>
<dbReference type="Pfam" id="PF00190">
    <property type="entry name" value="Cupin_1"/>
    <property type="match status" value="1"/>
</dbReference>
<feature type="domain" description="Cupin type-1" evidence="1">
    <location>
        <begin position="11"/>
        <end position="155"/>
    </location>
</feature>
<sequence>MQQSLERRHEITVEQRKRKRFSSRFKLLSGLDNYRLAILEAELNTFLIPHHWDANAIVIVVKGKATINLVHNDNRESYNLECGDVARIPAGTMVYLVNKDDNENLQIVTLFRTISTPSHVSKFFSASSKDGESFYTAFSNEILEAALSTPKDKLKRMLGEKRKGVMREASKEQIKAISE</sequence>
<dbReference type="InterPro" id="IPR014710">
    <property type="entry name" value="RmlC-like_jellyroll"/>
</dbReference>
<reference evidence="3" key="1">
    <citation type="submission" date="2025-08" db="UniProtKB">
        <authorList>
            <consortium name="RefSeq"/>
        </authorList>
    </citation>
    <scope>IDENTIFICATION</scope>
</reference>
<dbReference type="AlphaFoldDB" id="A0A1U8BHU8"/>
<dbReference type="OMA" id="WDANAIV"/>
<dbReference type="Gene3D" id="2.60.120.10">
    <property type="entry name" value="Jelly Rolls"/>
    <property type="match status" value="1"/>
</dbReference>
<dbReference type="OrthoDB" id="1912756at2759"/>
<dbReference type="GeneID" id="104611019"/>
<evidence type="ECO:0000313" key="3">
    <source>
        <dbReference type="RefSeq" id="XP_010276227.1"/>
    </source>
</evidence>
<dbReference type="InParanoid" id="A0A1U8BHU8"/>
<name>A0A1U8BHU8_NELNU</name>
<proteinExistence type="predicted"/>
<dbReference type="InterPro" id="IPR011051">
    <property type="entry name" value="RmlC_Cupin_sf"/>
</dbReference>
<dbReference type="RefSeq" id="XP_010276227.1">
    <property type="nucleotide sequence ID" value="XM_010277925.1"/>
</dbReference>
<dbReference type="SMART" id="SM00835">
    <property type="entry name" value="Cupin_1"/>
    <property type="match status" value="1"/>
</dbReference>
<dbReference type="InterPro" id="IPR050253">
    <property type="entry name" value="Seed_Storage-Functional"/>
</dbReference>
<dbReference type="SUPFAM" id="SSF51182">
    <property type="entry name" value="RmlC-like cupins"/>
    <property type="match status" value="1"/>
</dbReference>
<accession>A0A1U8BHU8</accession>
<dbReference type="PANTHER" id="PTHR31189">
    <property type="entry name" value="OS03G0336100 PROTEIN-RELATED"/>
    <property type="match status" value="1"/>
</dbReference>
<dbReference type="CDD" id="cd02244">
    <property type="entry name" value="cupin_7S_vicilin-like_N"/>
    <property type="match status" value="1"/>
</dbReference>
<dbReference type="Proteomes" id="UP000189703">
    <property type="component" value="Unplaced"/>
</dbReference>
<organism evidence="2 3">
    <name type="scientific">Nelumbo nucifera</name>
    <name type="common">Sacred lotus</name>
    <dbReference type="NCBI Taxonomy" id="4432"/>
    <lineage>
        <taxon>Eukaryota</taxon>
        <taxon>Viridiplantae</taxon>
        <taxon>Streptophyta</taxon>
        <taxon>Embryophyta</taxon>
        <taxon>Tracheophyta</taxon>
        <taxon>Spermatophyta</taxon>
        <taxon>Magnoliopsida</taxon>
        <taxon>Proteales</taxon>
        <taxon>Nelumbonaceae</taxon>
        <taxon>Nelumbo</taxon>
    </lineage>
</organism>
<evidence type="ECO:0000313" key="2">
    <source>
        <dbReference type="Proteomes" id="UP000189703"/>
    </source>
</evidence>
<dbReference type="InterPro" id="IPR006045">
    <property type="entry name" value="Cupin_1"/>
</dbReference>
<keyword evidence="2" id="KW-1185">Reference proteome</keyword>
<evidence type="ECO:0000259" key="1">
    <source>
        <dbReference type="SMART" id="SM00835"/>
    </source>
</evidence>
<dbReference type="PANTHER" id="PTHR31189:SF13">
    <property type="entry name" value="CUPINCIN"/>
    <property type="match status" value="1"/>
</dbReference>
<protein>
    <submittedName>
        <fullName evidence="3">Vicilin-like antimicrobial peptides 2-3</fullName>
    </submittedName>
</protein>